<protein>
    <submittedName>
        <fullName evidence="1">Uncharacterized protein</fullName>
    </submittedName>
</protein>
<evidence type="ECO:0000313" key="1">
    <source>
        <dbReference type="EMBL" id="MBW0486324.1"/>
    </source>
</evidence>
<evidence type="ECO:0000313" key="2">
    <source>
        <dbReference type="Proteomes" id="UP000765509"/>
    </source>
</evidence>
<name>A0A9Q3H189_9BASI</name>
<comment type="caution">
    <text evidence="1">The sequence shown here is derived from an EMBL/GenBank/DDBJ whole genome shotgun (WGS) entry which is preliminary data.</text>
</comment>
<organism evidence="1 2">
    <name type="scientific">Austropuccinia psidii MF-1</name>
    <dbReference type="NCBI Taxonomy" id="1389203"/>
    <lineage>
        <taxon>Eukaryota</taxon>
        <taxon>Fungi</taxon>
        <taxon>Dikarya</taxon>
        <taxon>Basidiomycota</taxon>
        <taxon>Pucciniomycotina</taxon>
        <taxon>Pucciniomycetes</taxon>
        <taxon>Pucciniales</taxon>
        <taxon>Sphaerophragmiaceae</taxon>
        <taxon>Austropuccinia</taxon>
    </lineage>
</organism>
<accession>A0A9Q3H189</accession>
<proteinExistence type="predicted"/>
<gene>
    <name evidence="1" type="ORF">O181_026039</name>
</gene>
<keyword evidence="2" id="KW-1185">Reference proteome</keyword>
<dbReference type="EMBL" id="AVOT02008599">
    <property type="protein sequence ID" value="MBW0486324.1"/>
    <property type="molecule type" value="Genomic_DNA"/>
</dbReference>
<dbReference type="Proteomes" id="UP000765509">
    <property type="component" value="Unassembled WGS sequence"/>
</dbReference>
<sequence length="172" mass="19437">MCILPWGIQWKGLITFNADHKDSYDPSKSFSNDFSSSKSCAPLRDDSKTPSFASSVHIPSLNSHQSLLFSRDEIFKDIEDVGEYSSVSSLHLLLGNMDLPPSSYFDSLEELWDEEEEPEEIETMMKVVPSAFHQYLDVFSKFKAAKLPPHHACDHHIKLEGSLPQVGNIYSL</sequence>
<dbReference type="AlphaFoldDB" id="A0A9Q3H189"/>
<reference evidence="1" key="1">
    <citation type="submission" date="2021-03" db="EMBL/GenBank/DDBJ databases">
        <title>Draft genome sequence of rust myrtle Austropuccinia psidii MF-1, a brazilian biotype.</title>
        <authorList>
            <person name="Quecine M.C."/>
            <person name="Pachon D.M.R."/>
            <person name="Bonatelli M.L."/>
            <person name="Correr F.H."/>
            <person name="Franceschini L.M."/>
            <person name="Leite T.F."/>
            <person name="Margarido G.R.A."/>
            <person name="Almeida C.A."/>
            <person name="Ferrarezi J.A."/>
            <person name="Labate C.A."/>
        </authorList>
    </citation>
    <scope>NUCLEOTIDE SEQUENCE</scope>
    <source>
        <strain evidence="1">MF-1</strain>
    </source>
</reference>